<keyword evidence="3" id="KW-0378">Hydrolase</keyword>
<keyword evidence="3" id="KW-0255">Endonuclease</keyword>
<proteinExistence type="predicted"/>
<dbReference type="GO" id="GO:0004519">
    <property type="term" value="F:endonuclease activity"/>
    <property type="evidence" value="ECO:0007669"/>
    <property type="project" value="UniProtKB-KW"/>
</dbReference>
<dbReference type="CDD" id="cd06260">
    <property type="entry name" value="DUF820-like"/>
    <property type="match status" value="1"/>
</dbReference>
<dbReference type="EMBL" id="CP089984">
    <property type="protein sequence ID" value="WXB15592.1"/>
    <property type="molecule type" value="Genomic_DNA"/>
</dbReference>
<keyword evidence="4" id="KW-1185">Reference proteome</keyword>
<dbReference type="Pfam" id="PF05685">
    <property type="entry name" value="Uma2"/>
    <property type="match status" value="1"/>
</dbReference>
<feature type="domain" description="Putative restriction endonuclease" evidence="2">
    <location>
        <begin position="32"/>
        <end position="168"/>
    </location>
</feature>
<accession>A0ABZ2LXH1</accession>
<reference evidence="3 4" key="1">
    <citation type="submission" date="2021-12" db="EMBL/GenBank/DDBJ databases">
        <title>Discovery of the Pendulisporaceae a myxobacterial family with distinct sporulation behavior and unique specialized metabolism.</title>
        <authorList>
            <person name="Garcia R."/>
            <person name="Popoff A."/>
            <person name="Bader C.D."/>
            <person name="Loehr J."/>
            <person name="Walesch S."/>
            <person name="Walt C."/>
            <person name="Boldt J."/>
            <person name="Bunk B."/>
            <person name="Haeckl F.J.F.P.J."/>
            <person name="Gunesch A.P."/>
            <person name="Birkelbach J."/>
            <person name="Nuebel U."/>
            <person name="Pietschmann T."/>
            <person name="Bach T."/>
            <person name="Mueller R."/>
        </authorList>
    </citation>
    <scope>NUCLEOTIDE SEQUENCE [LARGE SCALE GENOMIC DNA]</scope>
    <source>
        <strain evidence="3 4">MSr11954</strain>
    </source>
</reference>
<evidence type="ECO:0000256" key="1">
    <source>
        <dbReference type="SAM" id="Coils"/>
    </source>
</evidence>
<dbReference type="SUPFAM" id="SSF52980">
    <property type="entry name" value="Restriction endonuclease-like"/>
    <property type="match status" value="1"/>
</dbReference>
<keyword evidence="3" id="KW-0540">Nuclease</keyword>
<dbReference type="InterPro" id="IPR011335">
    <property type="entry name" value="Restrct_endonuc-II-like"/>
</dbReference>
<sequence>MVQSAVPRLSHLPQARYLREPAPLHFPEEELMPEGYDHLLLRSFLFELLRFVLGSEHSVQSEQFVYWNPRSPKRCIAPDVCVKLGVPQSHAGTWKTWERGGPPDLAIEIISPTTTEKFDWEEKLVRYHELGIRELVRFDPDDPPGSRLRVWDLLEGDLVERRVEGESTHCTLLRLTWAVRPVADLPEGGLRLLDANGNVVLSALETEKAHVEVERLRAEAAEARIRQLEEELRRKGRE</sequence>
<organism evidence="3 4">
    <name type="scientific">Pendulispora albinea</name>
    <dbReference type="NCBI Taxonomy" id="2741071"/>
    <lineage>
        <taxon>Bacteria</taxon>
        <taxon>Pseudomonadati</taxon>
        <taxon>Myxococcota</taxon>
        <taxon>Myxococcia</taxon>
        <taxon>Myxococcales</taxon>
        <taxon>Sorangiineae</taxon>
        <taxon>Pendulisporaceae</taxon>
        <taxon>Pendulispora</taxon>
    </lineage>
</organism>
<dbReference type="Proteomes" id="UP001370348">
    <property type="component" value="Chromosome"/>
</dbReference>
<name>A0ABZ2LXH1_9BACT</name>
<feature type="coiled-coil region" evidence="1">
    <location>
        <begin position="201"/>
        <end position="238"/>
    </location>
</feature>
<gene>
    <name evidence="3" type="ORF">LZC94_48220</name>
</gene>
<protein>
    <submittedName>
        <fullName evidence="3">Uma2 family endonuclease</fullName>
    </submittedName>
</protein>
<evidence type="ECO:0000313" key="3">
    <source>
        <dbReference type="EMBL" id="WXB15592.1"/>
    </source>
</evidence>
<dbReference type="InterPro" id="IPR008538">
    <property type="entry name" value="Uma2"/>
</dbReference>
<dbReference type="PANTHER" id="PTHR33352">
    <property type="entry name" value="SLR1095 PROTEIN"/>
    <property type="match status" value="1"/>
</dbReference>
<dbReference type="PANTHER" id="PTHR33352:SF2">
    <property type="entry name" value="SLL0995 PROTEIN"/>
    <property type="match status" value="1"/>
</dbReference>
<keyword evidence="1" id="KW-0175">Coiled coil</keyword>
<dbReference type="RefSeq" id="WP_394825225.1">
    <property type="nucleotide sequence ID" value="NZ_CP089984.1"/>
</dbReference>
<evidence type="ECO:0000259" key="2">
    <source>
        <dbReference type="Pfam" id="PF05685"/>
    </source>
</evidence>
<dbReference type="Gene3D" id="3.90.1570.10">
    <property type="entry name" value="tt1808, chain A"/>
    <property type="match status" value="1"/>
</dbReference>
<dbReference type="InterPro" id="IPR012296">
    <property type="entry name" value="Nuclease_put_TT1808"/>
</dbReference>
<evidence type="ECO:0000313" key="4">
    <source>
        <dbReference type="Proteomes" id="UP001370348"/>
    </source>
</evidence>